<dbReference type="AlphaFoldDB" id="A0A3G8WLX3"/>
<protein>
    <submittedName>
        <fullName evidence="1">Uncharacterized protein</fullName>
    </submittedName>
</protein>
<accession>A0A3G8WLX3</accession>
<evidence type="ECO:0000313" key="1">
    <source>
        <dbReference type="EMBL" id="AZI20447.1"/>
    </source>
</evidence>
<gene>
    <name evidence="1" type="ORF">EIH08_06735</name>
</gene>
<dbReference type="Proteomes" id="UP000282297">
    <property type="component" value="Chromosome"/>
</dbReference>
<dbReference type="RefSeq" id="WP_124784651.1">
    <property type="nucleotide sequence ID" value="NZ_CP034171.1"/>
</dbReference>
<sequence>MDRHNALVEYIFKNHNLDFIVDVDNKTIQLKDYDEVNQNLFNEIAELKKHIFTMFINGEDIAINRIKSKLETSREDLAEADFGLKFDVANENFEGIIEPEQILEINNLKIKYIDELLSVINNFSFETAQDPSPKASFKSSYTVEELAYFFKLSIEQGIFILDKNQKTKFFDFIASSFQSKDKKQISSNSIRNKSYDPSPATIEKIREDLLQMLQLTKAHRDSDKIEWKK</sequence>
<dbReference type="EMBL" id="CP034171">
    <property type="protein sequence ID" value="AZI20447.1"/>
    <property type="molecule type" value="Genomic_DNA"/>
</dbReference>
<reference evidence="2" key="1">
    <citation type="submission" date="2018-11" db="EMBL/GenBank/DDBJ databases">
        <title>Proposal to divide the Flavobacteriaceae and reorganize its genera based on Amino Acid Identity values calculated from whole genome sequences.</title>
        <authorList>
            <person name="Nicholson A.C."/>
            <person name="Gulvik C.A."/>
            <person name="Whitney A.M."/>
            <person name="Humrighouse B.W."/>
            <person name="Bell M."/>
            <person name="Holmes B."/>
            <person name="Steigerwalt A.B."/>
            <person name="Villarma A."/>
            <person name="Sheth M."/>
            <person name="Batra D."/>
            <person name="Pryor J."/>
            <person name="Bernardet J.-F."/>
            <person name="Hugo C."/>
            <person name="Kampfer P."/>
            <person name="Newman J.D."/>
            <person name="McQuiston J.R."/>
        </authorList>
    </citation>
    <scope>NUCLEOTIDE SEQUENCE [LARGE SCALE GENOMIC DNA]</scope>
    <source>
        <strain evidence="2">H4753</strain>
    </source>
</reference>
<name>A0A3G8WLX3_9FLAO</name>
<proteinExistence type="predicted"/>
<organism evidence="1 2">
    <name type="scientific">Chryseobacterium taklimakanense</name>
    <dbReference type="NCBI Taxonomy" id="536441"/>
    <lineage>
        <taxon>Bacteria</taxon>
        <taxon>Pseudomonadati</taxon>
        <taxon>Bacteroidota</taxon>
        <taxon>Flavobacteriia</taxon>
        <taxon>Flavobacteriales</taxon>
        <taxon>Weeksellaceae</taxon>
        <taxon>Chryseobacterium group</taxon>
        <taxon>Chryseobacterium</taxon>
    </lineage>
</organism>
<evidence type="ECO:0000313" key="2">
    <source>
        <dbReference type="Proteomes" id="UP000282297"/>
    </source>
</evidence>